<evidence type="ECO:0000256" key="6">
    <source>
        <dbReference type="HAMAP-Rule" id="MF_01974"/>
    </source>
</evidence>
<evidence type="ECO:0000313" key="9">
    <source>
        <dbReference type="EMBL" id="AZK44087.1"/>
    </source>
</evidence>
<dbReference type="AlphaFoldDB" id="A0A3S8RMG6"/>
<dbReference type="GO" id="GO:0006508">
    <property type="term" value="P:proteolysis"/>
    <property type="evidence" value="ECO:0007669"/>
    <property type="project" value="UniProtKB-KW"/>
</dbReference>
<dbReference type="GO" id="GO:0070006">
    <property type="term" value="F:metalloaminopeptidase activity"/>
    <property type="evidence" value="ECO:0007669"/>
    <property type="project" value="UniProtKB-UniRule"/>
</dbReference>
<dbReference type="KEGG" id="eri:EEI45_04335"/>
<dbReference type="InterPro" id="IPR000994">
    <property type="entry name" value="Pept_M24"/>
</dbReference>
<evidence type="ECO:0000259" key="8">
    <source>
        <dbReference type="Pfam" id="PF00557"/>
    </source>
</evidence>
<gene>
    <name evidence="6 9" type="primary">map</name>
    <name evidence="9" type="ORF">EEI45_04335</name>
</gene>
<dbReference type="PANTHER" id="PTHR43330">
    <property type="entry name" value="METHIONINE AMINOPEPTIDASE"/>
    <property type="match status" value="1"/>
</dbReference>
<comment type="catalytic activity">
    <reaction evidence="6 7">
        <text>Release of N-terminal amino acids, preferentially methionine, from peptides and arylamides.</text>
        <dbReference type="EC" id="3.4.11.18"/>
    </reaction>
</comment>
<evidence type="ECO:0000256" key="5">
    <source>
        <dbReference type="ARBA" id="ARBA00022801"/>
    </source>
</evidence>
<dbReference type="InterPro" id="IPR036005">
    <property type="entry name" value="Creatinase/aminopeptidase-like"/>
</dbReference>
<dbReference type="InterPro" id="IPR001714">
    <property type="entry name" value="Pept_M24_MAP"/>
</dbReference>
<sequence length="256" mass="27807">MISTKSERELELMREAGRIAFECQEAVKDAIQPGVSTKHLDDIARNYILSQGATPAFLGYDGFPGSICASVNEVLVHGIPSSEVILKNGDIITIDVGAIYKGYYSDHAWTYPVGEISDEAKNLLKVTEESLFAGIEAAVAGNRIGDIGHAVMTVVQPFGYGLPVEYSGHGVGTSMHEAPYVPNVGVPNKGALLRKNMVIAIEPMVQIGTNKTSVLDDEWTVVSEDRSLTAHFEHTVVILEDSYEILTRTKEAFKHS</sequence>
<protein>
    <recommendedName>
        <fullName evidence="6 7">Methionine aminopeptidase</fullName>
        <shortName evidence="6">MAP</shortName>
        <shortName evidence="6">MetAP</shortName>
        <ecNumber evidence="6 7">3.4.11.18</ecNumber>
    </recommendedName>
    <alternativeName>
        <fullName evidence="6">Peptidase M</fullName>
    </alternativeName>
</protein>
<evidence type="ECO:0000256" key="4">
    <source>
        <dbReference type="ARBA" id="ARBA00022723"/>
    </source>
</evidence>
<dbReference type="InterPro" id="IPR002467">
    <property type="entry name" value="Pept_M24A_MAP1"/>
</dbReference>
<dbReference type="CDD" id="cd01086">
    <property type="entry name" value="MetAP1"/>
    <property type="match status" value="1"/>
</dbReference>
<feature type="binding site" evidence="6">
    <location>
        <position position="202"/>
    </location>
    <ligand>
        <name>a divalent metal cation</name>
        <dbReference type="ChEBI" id="CHEBI:60240"/>
        <label>2</label>
        <note>catalytic</note>
    </ligand>
</feature>
<dbReference type="PANTHER" id="PTHR43330:SF27">
    <property type="entry name" value="METHIONINE AMINOPEPTIDASE"/>
    <property type="match status" value="1"/>
</dbReference>
<evidence type="ECO:0000256" key="1">
    <source>
        <dbReference type="ARBA" id="ARBA00002521"/>
    </source>
</evidence>
<feature type="binding site" evidence="6">
    <location>
        <position position="95"/>
    </location>
    <ligand>
        <name>a divalent metal cation</name>
        <dbReference type="ChEBI" id="CHEBI:60240"/>
        <label>1</label>
    </ligand>
</feature>
<dbReference type="EMBL" id="CP034234">
    <property type="protein sequence ID" value="AZK44087.1"/>
    <property type="molecule type" value="Genomic_DNA"/>
</dbReference>
<proteinExistence type="inferred from homology"/>
<comment type="function">
    <text evidence="1 6">Removes the N-terminal methionine from nascent proteins. The N-terminal methionine is often cleaved when the second residue in the primary sequence is small and uncharged (Met-Ala-, Cys, Gly, Pro, Ser, Thr, or Val). Requires deformylation of the N(alpha)-formylated initiator methionine before it can be hydrolyzed.</text>
</comment>
<dbReference type="HAMAP" id="MF_01974">
    <property type="entry name" value="MetAP_1"/>
    <property type="match status" value="1"/>
</dbReference>
<feature type="binding site" evidence="6">
    <location>
        <position position="106"/>
    </location>
    <ligand>
        <name>a divalent metal cation</name>
        <dbReference type="ChEBI" id="CHEBI:60240"/>
        <label>1</label>
    </ligand>
</feature>
<keyword evidence="5 6" id="KW-0378">Hydrolase</keyword>
<dbReference type="EC" id="3.4.11.18" evidence="6 7"/>
<dbReference type="GO" id="GO:0046872">
    <property type="term" value="F:metal ion binding"/>
    <property type="evidence" value="ECO:0007669"/>
    <property type="project" value="UniProtKB-UniRule"/>
</dbReference>
<dbReference type="GO" id="GO:0005829">
    <property type="term" value="C:cytosol"/>
    <property type="evidence" value="ECO:0007669"/>
    <property type="project" value="TreeGrafter"/>
</dbReference>
<accession>A0A3S8RMG6</accession>
<dbReference type="Gene3D" id="3.90.230.10">
    <property type="entry name" value="Creatinase/methionine aminopeptidase superfamily"/>
    <property type="match status" value="1"/>
</dbReference>
<keyword evidence="3 6" id="KW-0645">Protease</keyword>
<feature type="binding site" evidence="6">
    <location>
        <position position="169"/>
    </location>
    <ligand>
        <name>a divalent metal cation</name>
        <dbReference type="ChEBI" id="CHEBI:60240"/>
        <label>2</label>
        <note>catalytic</note>
    </ligand>
</feature>
<evidence type="ECO:0000313" key="10">
    <source>
        <dbReference type="Proteomes" id="UP000278804"/>
    </source>
</evidence>
<feature type="binding site" evidence="6">
    <location>
        <position position="233"/>
    </location>
    <ligand>
        <name>a divalent metal cation</name>
        <dbReference type="ChEBI" id="CHEBI:60240"/>
        <label>2</label>
        <note>catalytic</note>
    </ligand>
</feature>
<feature type="domain" description="Peptidase M24" evidence="8">
    <location>
        <begin position="11"/>
        <end position="238"/>
    </location>
</feature>
<feature type="binding site" evidence="6">
    <location>
        <position position="77"/>
    </location>
    <ligand>
        <name>substrate</name>
    </ligand>
</feature>
<dbReference type="PROSITE" id="PS00680">
    <property type="entry name" value="MAP_1"/>
    <property type="match status" value="1"/>
</dbReference>
<dbReference type="NCBIfam" id="TIGR00500">
    <property type="entry name" value="met_pdase_I"/>
    <property type="match status" value="1"/>
</dbReference>
<evidence type="ECO:0000256" key="3">
    <source>
        <dbReference type="ARBA" id="ARBA00022670"/>
    </source>
</evidence>
<comment type="similarity">
    <text evidence="6">Belongs to the peptidase M24A family. Methionine aminopeptidase type 1 subfamily.</text>
</comment>
<feature type="binding site" evidence="6">
    <location>
        <position position="176"/>
    </location>
    <ligand>
        <name>substrate</name>
    </ligand>
</feature>
<dbReference type="GO" id="GO:0004239">
    <property type="term" value="F:initiator methionyl aminopeptidase activity"/>
    <property type="evidence" value="ECO:0007669"/>
    <property type="project" value="UniProtKB-UniRule"/>
</dbReference>
<dbReference type="PRINTS" id="PR00599">
    <property type="entry name" value="MAPEPTIDASE"/>
</dbReference>
<dbReference type="Pfam" id="PF00557">
    <property type="entry name" value="Peptidase_M24"/>
    <property type="match status" value="1"/>
</dbReference>
<keyword evidence="4 6" id="KW-0479">Metal-binding</keyword>
<keyword evidence="2 6" id="KW-0031">Aminopeptidase</keyword>
<name>A0A3S8RMG6_9FIRM</name>
<comment type="subunit">
    <text evidence="6">Monomer.</text>
</comment>
<reference evidence="9 10" key="1">
    <citation type="journal article" date="2020" name="Int. J. Syst. Evol. Microbiol.">
        <title>Description of Erysipelothrix piscisicarius sp. nov., an emergent fish pathogen, and assessment of virulence using a tiger barb (Puntigrus tetrazona) infection model.</title>
        <authorList>
            <person name="Pomaranski E.K."/>
            <person name="Griffin M.J."/>
            <person name="Camus A.C."/>
            <person name="Armwood A.R."/>
            <person name="Shelley J."/>
            <person name="Waldbieser G.C."/>
            <person name="LaFrentz B.R."/>
            <person name="Garcia J.C."/>
            <person name="Yanong R."/>
            <person name="Soto E."/>
        </authorList>
    </citation>
    <scope>NUCLEOTIDE SEQUENCE [LARGE SCALE GENOMIC DNA]</scope>
    <source>
        <strain evidence="9 10">15TAL0474</strain>
    </source>
</reference>
<dbReference type="SUPFAM" id="SSF55920">
    <property type="entry name" value="Creatinase/aminopeptidase"/>
    <property type="match status" value="1"/>
</dbReference>
<feature type="binding site" evidence="6">
    <location>
        <position position="233"/>
    </location>
    <ligand>
        <name>a divalent metal cation</name>
        <dbReference type="ChEBI" id="CHEBI:60240"/>
        <label>1</label>
    </ligand>
</feature>
<keyword evidence="10" id="KW-1185">Reference proteome</keyword>
<evidence type="ECO:0000256" key="2">
    <source>
        <dbReference type="ARBA" id="ARBA00022438"/>
    </source>
</evidence>
<evidence type="ECO:0000256" key="7">
    <source>
        <dbReference type="RuleBase" id="RU003653"/>
    </source>
</evidence>
<comment type="cofactor">
    <cofactor evidence="6">
        <name>Co(2+)</name>
        <dbReference type="ChEBI" id="CHEBI:48828"/>
    </cofactor>
    <cofactor evidence="6">
        <name>Zn(2+)</name>
        <dbReference type="ChEBI" id="CHEBI:29105"/>
    </cofactor>
    <cofactor evidence="6">
        <name>Mn(2+)</name>
        <dbReference type="ChEBI" id="CHEBI:29035"/>
    </cofactor>
    <cofactor evidence="6">
        <name>Fe(2+)</name>
        <dbReference type="ChEBI" id="CHEBI:29033"/>
    </cofactor>
    <text evidence="6">Binds 2 divalent metal cations per subunit. Has a high-affinity and a low affinity metal-binding site. The true nature of the physiological cofactor is under debate. The enzyme is active with cobalt, zinc, manganese or divalent iron ions. Most likely, methionine aminopeptidases function as mononuclear Fe(2+)-metalloproteases under physiological conditions, and the catalytically relevant metal-binding site has been assigned to the histidine-containing high-affinity site.</text>
</comment>
<dbReference type="Proteomes" id="UP000278804">
    <property type="component" value="Chromosome"/>
</dbReference>
<feature type="binding site" evidence="6">
    <location>
        <position position="106"/>
    </location>
    <ligand>
        <name>a divalent metal cation</name>
        <dbReference type="ChEBI" id="CHEBI:60240"/>
        <label>2</label>
        <note>catalytic</note>
    </ligand>
</feature>
<organism evidence="9 10">
    <name type="scientific">Erysipelothrix piscisicarius</name>
    <dbReference type="NCBI Taxonomy" id="2485784"/>
    <lineage>
        <taxon>Bacteria</taxon>
        <taxon>Bacillati</taxon>
        <taxon>Bacillota</taxon>
        <taxon>Erysipelotrichia</taxon>
        <taxon>Erysipelotrichales</taxon>
        <taxon>Erysipelotrichaceae</taxon>
        <taxon>Erysipelothrix</taxon>
    </lineage>
</organism>
<dbReference type="RefSeq" id="WP_125164278.1">
    <property type="nucleotide sequence ID" value="NZ_CP034234.1"/>
</dbReference>